<dbReference type="SUPFAM" id="SSF53756">
    <property type="entry name" value="UDP-Glycosyltransferase/glycogen phosphorylase"/>
    <property type="match status" value="1"/>
</dbReference>
<evidence type="ECO:0000256" key="10">
    <source>
        <dbReference type="ARBA" id="ARBA00046288"/>
    </source>
</evidence>
<accession>A0A146LVF1</accession>
<keyword evidence="8 11" id="KW-0472">Membrane</keyword>
<keyword evidence="6" id="KW-0256">Endoplasmic reticulum</keyword>
<dbReference type="Gene3D" id="3.40.50.2000">
    <property type="entry name" value="Glycogen Phosphorylase B"/>
    <property type="match status" value="2"/>
</dbReference>
<keyword evidence="9" id="KW-0325">Glycoprotein</keyword>
<evidence type="ECO:0000256" key="7">
    <source>
        <dbReference type="ARBA" id="ARBA00022989"/>
    </source>
</evidence>
<comment type="subcellular location">
    <subcellularLocation>
        <location evidence="10">Endomembrane system</location>
        <topology evidence="10">Single-pass type I membrane protein</topology>
    </subcellularLocation>
    <subcellularLocation>
        <location evidence="1">Endoplasmic reticulum</location>
    </subcellularLocation>
</comment>
<feature type="chain" id="PRO_5007527468" evidence="12">
    <location>
        <begin position="19"/>
        <end position="505"/>
    </location>
</feature>
<organism evidence="13">
    <name type="scientific">Lygus hesperus</name>
    <name type="common">Western plant bug</name>
    <dbReference type="NCBI Taxonomy" id="30085"/>
    <lineage>
        <taxon>Eukaryota</taxon>
        <taxon>Metazoa</taxon>
        <taxon>Ecdysozoa</taxon>
        <taxon>Arthropoda</taxon>
        <taxon>Hexapoda</taxon>
        <taxon>Insecta</taxon>
        <taxon>Pterygota</taxon>
        <taxon>Neoptera</taxon>
        <taxon>Paraneoptera</taxon>
        <taxon>Hemiptera</taxon>
        <taxon>Heteroptera</taxon>
        <taxon>Panheteroptera</taxon>
        <taxon>Cimicomorpha</taxon>
        <taxon>Miridae</taxon>
        <taxon>Mirini</taxon>
        <taxon>Lygus</taxon>
    </lineage>
</organism>
<comment type="similarity">
    <text evidence="2">Belongs to the UDP-glycosyltransferase family.</text>
</comment>
<dbReference type="PANTHER" id="PTHR48043:SF114">
    <property type="entry name" value="IP04436P-RELATED"/>
    <property type="match status" value="1"/>
</dbReference>
<evidence type="ECO:0000313" key="13">
    <source>
        <dbReference type="EMBL" id="JAQ11179.1"/>
    </source>
</evidence>
<proteinExistence type="inferred from homology"/>
<evidence type="ECO:0000256" key="1">
    <source>
        <dbReference type="ARBA" id="ARBA00004240"/>
    </source>
</evidence>
<evidence type="ECO:0000256" key="2">
    <source>
        <dbReference type="ARBA" id="ARBA00009995"/>
    </source>
</evidence>
<dbReference type="EMBL" id="GDHC01007450">
    <property type="protein sequence ID" value="JAQ11179.1"/>
    <property type="molecule type" value="Transcribed_RNA"/>
</dbReference>
<dbReference type="PANTHER" id="PTHR48043">
    <property type="entry name" value="EG:EG0003.4 PROTEIN-RELATED"/>
    <property type="match status" value="1"/>
</dbReference>
<dbReference type="InterPro" id="IPR002213">
    <property type="entry name" value="UDP_glucos_trans"/>
</dbReference>
<sequence>MFLGYLAVIILVSVACEGAEILGILPHPGKSHNLVTTPYFLELARRGHSVTVLGYYKPDNAPSNYRTILLGPEGAKSGYYSFDILDHKENFAVWNMQLFLDLAQTFSPAAKRVEALKSQLKSKYDLIVVEFFNAESFLGFVESLGAPFIYFHTAELIPWQRTAVGDPLETSYNQNVYTELGRKADFKGRLYNFLETYWLLYFYQTTLRGVYETSAGSSAHPLLDIAKNASLQLVNTHFSFTGSRPVNPSTIEVGGINVPPAKPLPQDIQTLMDSSKNGVIFFSMGSVIRGSSLDTRRRDMFLKVFSELKETVLWKWESDDLPNKPVNVFTSAWFPQRDIFAHPNLKLYIGHCGLLGVHEAVTEAVPTICLPMFADQNFNAQRLKEIGMGFGLDLQQLNENTLGKAVREVLEIPTYKENAIRVSKAFLDRPMSPMDTAMYWTEYVIRHNGAFHLKSPARYMNWIEYYNMDIISLIVSLMLFIIYLIYKMIKAFICTVMPRKKVKIN</sequence>
<dbReference type="CDD" id="cd03784">
    <property type="entry name" value="GT1_Gtf-like"/>
    <property type="match status" value="1"/>
</dbReference>
<evidence type="ECO:0000256" key="12">
    <source>
        <dbReference type="SAM" id="SignalP"/>
    </source>
</evidence>
<reference evidence="13" key="1">
    <citation type="journal article" date="2016" name="Gigascience">
        <title>De novo construction of an expanded transcriptome assembly for the western tarnished plant bug, Lygus hesperus.</title>
        <authorList>
            <person name="Tassone E.E."/>
            <person name="Geib S.M."/>
            <person name="Hall B."/>
            <person name="Fabrick J.A."/>
            <person name="Brent C.S."/>
            <person name="Hull J.J."/>
        </authorList>
    </citation>
    <scope>NUCLEOTIDE SEQUENCE</scope>
</reference>
<evidence type="ECO:0000256" key="11">
    <source>
        <dbReference type="SAM" id="Phobius"/>
    </source>
</evidence>
<evidence type="ECO:0000256" key="3">
    <source>
        <dbReference type="ARBA" id="ARBA00022676"/>
    </source>
</evidence>
<feature type="signal peptide" evidence="12">
    <location>
        <begin position="1"/>
        <end position="18"/>
    </location>
</feature>
<evidence type="ECO:0000256" key="6">
    <source>
        <dbReference type="ARBA" id="ARBA00022824"/>
    </source>
</evidence>
<keyword evidence="3" id="KW-0328">Glycosyltransferase</keyword>
<keyword evidence="4 13" id="KW-0808">Transferase</keyword>
<dbReference type="AlphaFoldDB" id="A0A146LVF1"/>
<keyword evidence="12" id="KW-0732">Signal</keyword>
<evidence type="ECO:0000256" key="9">
    <source>
        <dbReference type="ARBA" id="ARBA00023180"/>
    </source>
</evidence>
<dbReference type="FunFam" id="3.40.50.2000:FF:000050">
    <property type="entry name" value="UDP-glucuronosyltransferase"/>
    <property type="match status" value="1"/>
</dbReference>
<dbReference type="InterPro" id="IPR050271">
    <property type="entry name" value="UDP-glycosyltransferase"/>
</dbReference>
<gene>
    <name evidence="13" type="primary">UGT2B20</name>
    <name evidence="13" type="ORF">g.80876</name>
</gene>
<dbReference type="GO" id="GO:0005783">
    <property type="term" value="C:endoplasmic reticulum"/>
    <property type="evidence" value="ECO:0007669"/>
    <property type="project" value="UniProtKB-SubCell"/>
</dbReference>
<evidence type="ECO:0000256" key="8">
    <source>
        <dbReference type="ARBA" id="ARBA00023136"/>
    </source>
</evidence>
<dbReference type="Pfam" id="PF00201">
    <property type="entry name" value="UDPGT"/>
    <property type="match status" value="1"/>
</dbReference>
<evidence type="ECO:0000256" key="4">
    <source>
        <dbReference type="ARBA" id="ARBA00022679"/>
    </source>
</evidence>
<protein>
    <submittedName>
        <fullName evidence="13">UDP-glucuronosyltransferase 2B20</fullName>
    </submittedName>
</protein>
<feature type="transmembrane region" description="Helical" evidence="11">
    <location>
        <begin position="465"/>
        <end position="486"/>
    </location>
</feature>
<evidence type="ECO:0000256" key="5">
    <source>
        <dbReference type="ARBA" id="ARBA00022692"/>
    </source>
</evidence>
<name>A0A146LVF1_LYGHE</name>
<keyword evidence="7 11" id="KW-1133">Transmembrane helix</keyword>
<keyword evidence="5 11" id="KW-0812">Transmembrane</keyword>
<dbReference type="GO" id="GO:0008194">
    <property type="term" value="F:UDP-glycosyltransferase activity"/>
    <property type="evidence" value="ECO:0007669"/>
    <property type="project" value="InterPro"/>
</dbReference>